<accession>A0A485K7E0</accession>
<dbReference type="PANTHER" id="PTHR14614">
    <property type="entry name" value="HEPATOCELLULAR CARCINOMA-ASSOCIATED ANTIGEN"/>
    <property type="match status" value="1"/>
</dbReference>
<evidence type="ECO:0000313" key="2">
    <source>
        <dbReference type="EMBL" id="VFT77504.1"/>
    </source>
</evidence>
<name>A0A485K7E0_9STRA</name>
<dbReference type="InterPro" id="IPR019410">
    <property type="entry name" value="Methyltransf_16"/>
</dbReference>
<dbReference type="Proteomes" id="UP000332933">
    <property type="component" value="Unassembled WGS sequence"/>
</dbReference>
<organism evidence="2 3">
    <name type="scientific">Aphanomyces stellatus</name>
    <dbReference type="NCBI Taxonomy" id="120398"/>
    <lineage>
        <taxon>Eukaryota</taxon>
        <taxon>Sar</taxon>
        <taxon>Stramenopiles</taxon>
        <taxon>Oomycota</taxon>
        <taxon>Saprolegniomycetes</taxon>
        <taxon>Saprolegniales</taxon>
        <taxon>Verrucalvaceae</taxon>
        <taxon>Aphanomyces</taxon>
    </lineage>
</organism>
<reference evidence="1" key="2">
    <citation type="submission" date="2019-06" db="EMBL/GenBank/DDBJ databases">
        <title>Genomics analysis of Aphanomyces spp. identifies a new class of oomycete effector associated with host adaptation.</title>
        <authorList>
            <person name="Gaulin E."/>
        </authorList>
    </citation>
    <scope>NUCLEOTIDE SEQUENCE</scope>
    <source>
        <strain evidence="1">CBS 578.67</strain>
    </source>
</reference>
<evidence type="ECO:0000313" key="1">
    <source>
        <dbReference type="EMBL" id="KAF0720485.1"/>
    </source>
</evidence>
<dbReference type="PANTHER" id="PTHR14614:SF142">
    <property type="entry name" value="FAM86 N-TERMINAL DOMAIN-CONTAINING PROTEIN"/>
    <property type="match status" value="1"/>
</dbReference>
<evidence type="ECO:0000313" key="3">
    <source>
        <dbReference type="Proteomes" id="UP000332933"/>
    </source>
</evidence>
<reference evidence="2 3" key="1">
    <citation type="submission" date="2019-03" db="EMBL/GenBank/DDBJ databases">
        <authorList>
            <person name="Gaulin E."/>
            <person name="Dumas B."/>
        </authorList>
    </citation>
    <scope>NUCLEOTIDE SEQUENCE [LARGE SCALE GENOMIC DNA]</scope>
    <source>
        <strain evidence="2">CBS 568.67</strain>
    </source>
</reference>
<dbReference type="SUPFAM" id="SSF53335">
    <property type="entry name" value="S-adenosyl-L-methionine-dependent methyltransferases"/>
    <property type="match status" value="1"/>
</dbReference>
<protein>
    <submittedName>
        <fullName evidence="2">Aste57867_278 protein</fullName>
    </submittedName>
</protein>
<keyword evidence="3" id="KW-1185">Reference proteome</keyword>
<proteinExistence type="predicted"/>
<gene>
    <name evidence="2" type="primary">Aste57867_278</name>
    <name evidence="1" type="ORF">As57867_000278</name>
    <name evidence="2" type="ORF">ASTE57867_278</name>
</gene>
<dbReference type="Gene3D" id="3.40.50.150">
    <property type="entry name" value="Vaccinia Virus protein VP39"/>
    <property type="match status" value="1"/>
</dbReference>
<sequence>MSDDDDWREEVEYALSTIRIGAALRFQIRQMEELSLAGSLSMLSEMRETTSEISGQRIWPGSYLLAEYIHAHTALVAGKRVLELGAGTGLVSLVAQLAGAPTVVATDGDMGVVTDILAWNVDHNAAVSSGIHTSSLWWGDAASSDTFRGRFGAAPFDVVLAGDVLYKGELVPLLLATVKAWMDPAHGTFFLCHIPRADVSHEVLQAALTAHGFVFSVLQDVADAAQLPEDCSMDDVKKAKVYRIALPPSN</sequence>
<dbReference type="OrthoDB" id="443981at2759"/>
<dbReference type="EMBL" id="VJMH01000011">
    <property type="protein sequence ID" value="KAF0720485.1"/>
    <property type="molecule type" value="Genomic_DNA"/>
</dbReference>
<dbReference type="InterPro" id="IPR029063">
    <property type="entry name" value="SAM-dependent_MTases_sf"/>
</dbReference>
<dbReference type="AlphaFoldDB" id="A0A485K7E0"/>
<dbReference type="Pfam" id="PF10294">
    <property type="entry name" value="Methyltransf_16"/>
    <property type="match status" value="1"/>
</dbReference>
<dbReference type="EMBL" id="CAADRA010000011">
    <property type="protein sequence ID" value="VFT77504.1"/>
    <property type="molecule type" value="Genomic_DNA"/>
</dbReference>